<feature type="transmembrane region" description="Helical" evidence="7">
    <location>
        <begin position="113"/>
        <end position="142"/>
    </location>
</feature>
<dbReference type="SUPFAM" id="SSF48317">
    <property type="entry name" value="Acid phosphatase/Vanadium-dependent haloperoxidase"/>
    <property type="match status" value="1"/>
</dbReference>
<feature type="transmembrane region" description="Helical" evidence="7">
    <location>
        <begin position="52"/>
        <end position="71"/>
    </location>
</feature>
<evidence type="ECO:0000256" key="1">
    <source>
        <dbReference type="ARBA" id="ARBA00004651"/>
    </source>
</evidence>
<dbReference type="Proteomes" id="UP000275579">
    <property type="component" value="Chromosome"/>
</dbReference>
<evidence type="ECO:0000256" key="6">
    <source>
        <dbReference type="ARBA" id="ARBA00023136"/>
    </source>
</evidence>
<dbReference type="Gene3D" id="1.20.144.10">
    <property type="entry name" value="Phosphatidic acid phosphatase type 2/haloperoxidase"/>
    <property type="match status" value="1"/>
</dbReference>
<dbReference type="Pfam" id="PF01569">
    <property type="entry name" value="PAP2"/>
    <property type="match status" value="1"/>
</dbReference>
<evidence type="ECO:0000259" key="8">
    <source>
        <dbReference type="SMART" id="SM00014"/>
    </source>
</evidence>
<keyword evidence="5 7" id="KW-1133">Transmembrane helix</keyword>
<dbReference type="GO" id="GO:0005886">
    <property type="term" value="C:plasma membrane"/>
    <property type="evidence" value="ECO:0007669"/>
    <property type="project" value="UniProtKB-SubCell"/>
</dbReference>
<proteinExistence type="predicted"/>
<dbReference type="AlphaFoldDB" id="A0A3S9YEF9"/>
<dbReference type="RefSeq" id="WP_127152406.1">
    <property type="nucleotide sequence ID" value="NZ_CP029042.1"/>
</dbReference>
<sequence length="194" mass="20190">MNSTTLYRDLTDLAHHSPDWLRTLAGLGTEGGLLLLMATAVPVWWRARSRTALSVALAVLVPLSSAVAYLLSELVKSLVDEERPCRAVAGAAASIAPCPPGGDWSFPSNHSTIAAALAVGLTLACRATLLLALPVALLTGLSRVFVGVHYPHDVLAGLALGAAVAALCTALLGRPTTDLVIRMRAGRWRALVAA</sequence>
<keyword evidence="2" id="KW-1003">Cell membrane</keyword>
<dbReference type="SMART" id="SM00014">
    <property type="entry name" value="acidPPc"/>
    <property type="match status" value="1"/>
</dbReference>
<dbReference type="PANTHER" id="PTHR14969">
    <property type="entry name" value="SPHINGOSINE-1-PHOSPHATE PHOSPHOHYDROLASE"/>
    <property type="match status" value="1"/>
</dbReference>
<evidence type="ECO:0000313" key="10">
    <source>
        <dbReference type="Proteomes" id="UP000275579"/>
    </source>
</evidence>
<evidence type="ECO:0000313" key="9">
    <source>
        <dbReference type="EMBL" id="AZS73409.1"/>
    </source>
</evidence>
<dbReference type="InterPro" id="IPR000326">
    <property type="entry name" value="PAP2/HPO"/>
</dbReference>
<dbReference type="InterPro" id="IPR036938">
    <property type="entry name" value="PAP2/HPO_sf"/>
</dbReference>
<evidence type="ECO:0000256" key="3">
    <source>
        <dbReference type="ARBA" id="ARBA00022692"/>
    </source>
</evidence>
<gene>
    <name evidence="9" type="ORF">DDE74_22860</name>
</gene>
<keyword evidence="4" id="KW-0378">Hydrolase</keyword>
<dbReference type="GO" id="GO:0016787">
    <property type="term" value="F:hydrolase activity"/>
    <property type="evidence" value="ECO:0007669"/>
    <property type="project" value="UniProtKB-KW"/>
</dbReference>
<protein>
    <submittedName>
        <fullName evidence="9">Phosphatase PAP2 family protein</fullName>
    </submittedName>
</protein>
<evidence type="ECO:0000256" key="2">
    <source>
        <dbReference type="ARBA" id="ARBA00022475"/>
    </source>
</evidence>
<comment type="subcellular location">
    <subcellularLocation>
        <location evidence="1">Cell membrane</location>
        <topology evidence="1">Multi-pass membrane protein</topology>
    </subcellularLocation>
</comment>
<organism evidence="9 10">
    <name type="scientific">Streptomyces lydicus</name>
    <dbReference type="NCBI Taxonomy" id="47763"/>
    <lineage>
        <taxon>Bacteria</taxon>
        <taxon>Bacillati</taxon>
        <taxon>Actinomycetota</taxon>
        <taxon>Actinomycetes</taxon>
        <taxon>Kitasatosporales</taxon>
        <taxon>Streptomycetaceae</taxon>
        <taxon>Streptomyces</taxon>
    </lineage>
</organism>
<keyword evidence="3 7" id="KW-0812">Transmembrane</keyword>
<feature type="transmembrane region" description="Helical" evidence="7">
    <location>
        <begin position="154"/>
        <end position="173"/>
    </location>
</feature>
<feature type="transmembrane region" description="Helical" evidence="7">
    <location>
        <begin position="20"/>
        <end position="45"/>
    </location>
</feature>
<evidence type="ECO:0000256" key="5">
    <source>
        <dbReference type="ARBA" id="ARBA00022989"/>
    </source>
</evidence>
<name>A0A3S9YEF9_9ACTN</name>
<dbReference type="PANTHER" id="PTHR14969:SF62">
    <property type="entry name" value="DECAPRENYLPHOSPHORYL-5-PHOSPHORIBOSE PHOSPHATASE RV3807C-RELATED"/>
    <property type="match status" value="1"/>
</dbReference>
<evidence type="ECO:0000256" key="4">
    <source>
        <dbReference type="ARBA" id="ARBA00022801"/>
    </source>
</evidence>
<accession>A0A3S9YEF9</accession>
<dbReference type="EMBL" id="CP029042">
    <property type="protein sequence ID" value="AZS73409.1"/>
    <property type="molecule type" value="Genomic_DNA"/>
</dbReference>
<keyword evidence="6 7" id="KW-0472">Membrane</keyword>
<feature type="domain" description="Phosphatidic acid phosphatase type 2/haloperoxidase" evidence="8">
    <location>
        <begin position="55"/>
        <end position="169"/>
    </location>
</feature>
<reference evidence="9 10" key="1">
    <citation type="submission" date="2018-04" db="EMBL/GenBank/DDBJ databases">
        <title>Complete genome sequences of Streptomyces lydicus strain WYEC and characterization of antagonistic properties of biological control agents.</title>
        <authorList>
            <person name="Mariita R.M."/>
            <person name="Sello J.K."/>
        </authorList>
    </citation>
    <scope>NUCLEOTIDE SEQUENCE [LARGE SCALE GENOMIC DNA]</scope>
    <source>
        <strain evidence="9 10">WYEC 108</strain>
    </source>
</reference>
<evidence type="ECO:0000256" key="7">
    <source>
        <dbReference type="SAM" id="Phobius"/>
    </source>
</evidence>